<accession>A0A1C7ML11</accession>
<feature type="compositionally biased region" description="Low complexity" evidence="1">
    <location>
        <begin position="252"/>
        <end position="263"/>
    </location>
</feature>
<feature type="region of interest" description="Disordered" evidence="1">
    <location>
        <begin position="228"/>
        <end position="267"/>
    </location>
</feature>
<comment type="caution">
    <text evidence="2">The sequence shown here is derived from an EMBL/GenBank/DDBJ whole genome shotgun (WGS) entry which is preliminary data.</text>
</comment>
<sequence>MESPQGVADPLRTSGNLRPADSSRPAASSTFTLAANRDAHQGSSLASNPYFYTTRPGPSNSLMSESAAERRRRISQDAIFSHRFGSNASGVDMSGGSHADPTTRRMLSFDPETDQPASHSSLQRSAVFHQLRWPWDQVANELQTNSASVPSQHIDGYIPSRRALPGGSRRLRDDEDISPFGLPHELSNPSGDQSNASEVALSFDDLSSYPSGRDFDRDYYSMEMDSSNSHASYAIPPPSQLLSSNNAESFGRSARSANPPSSRVAEHPLPYSSIVTDIPPWGQIMNDPSLESSSHADRVAYEDEDCKPFIEGLLVSLSFAASEGYHIPISPSFRSVQTSSFQFVHKC</sequence>
<dbReference type="AlphaFoldDB" id="A0A1C7ML11"/>
<reference evidence="2 3" key="1">
    <citation type="submission" date="2016-03" db="EMBL/GenBank/DDBJ databases">
        <title>Whole genome sequencing of Grifola frondosa 9006-11.</title>
        <authorList>
            <person name="Min B."/>
            <person name="Park H."/>
            <person name="Kim J.-G."/>
            <person name="Cho H."/>
            <person name="Oh Y.-L."/>
            <person name="Kong W.-S."/>
            <person name="Choi I.-G."/>
        </authorList>
    </citation>
    <scope>NUCLEOTIDE SEQUENCE [LARGE SCALE GENOMIC DNA]</scope>
    <source>
        <strain evidence="2 3">9006-11</strain>
    </source>
</reference>
<evidence type="ECO:0000313" key="3">
    <source>
        <dbReference type="Proteomes" id="UP000092993"/>
    </source>
</evidence>
<proteinExistence type="predicted"/>
<feature type="compositionally biased region" description="Polar residues" evidence="1">
    <location>
        <begin position="187"/>
        <end position="196"/>
    </location>
</feature>
<protein>
    <submittedName>
        <fullName evidence="2">Uncharacterized protein</fullName>
    </submittedName>
</protein>
<gene>
    <name evidence="2" type="ORF">A0H81_01767</name>
</gene>
<dbReference type="Proteomes" id="UP000092993">
    <property type="component" value="Unassembled WGS sequence"/>
</dbReference>
<evidence type="ECO:0000313" key="2">
    <source>
        <dbReference type="EMBL" id="OBZ77553.1"/>
    </source>
</evidence>
<feature type="region of interest" description="Disordered" evidence="1">
    <location>
        <begin position="1"/>
        <end position="123"/>
    </location>
</feature>
<feature type="region of interest" description="Disordered" evidence="1">
    <location>
        <begin position="150"/>
        <end position="196"/>
    </location>
</feature>
<keyword evidence="3" id="KW-1185">Reference proteome</keyword>
<name>A0A1C7ML11_GRIFR</name>
<dbReference type="EMBL" id="LUGG01000002">
    <property type="protein sequence ID" value="OBZ77553.1"/>
    <property type="molecule type" value="Genomic_DNA"/>
</dbReference>
<feature type="compositionally biased region" description="Low complexity" evidence="1">
    <location>
        <begin position="18"/>
        <end position="29"/>
    </location>
</feature>
<feature type="compositionally biased region" description="Polar residues" evidence="1">
    <location>
        <begin position="41"/>
        <end position="63"/>
    </location>
</feature>
<organism evidence="2 3">
    <name type="scientific">Grifola frondosa</name>
    <name type="common">Maitake</name>
    <name type="synonym">Polyporus frondosus</name>
    <dbReference type="NCBI Taxonomy" id="5627"/>
    <lineage>
        <taxon>Eukaryota</taxon>
        <taxon>Fungi</taxon>
        <taxon>Dikarya</taxon>
        <taxon>Basidiomycota</taxon>
        <taxon>Agaricomycotina</taxon>
        <taxon>Agaricomycetes</taxon>
        <taxon>Polyporales</taxon>
        <taxon>Grifolaceae</taxon>
        <taxon>Grifola</taxon>
    </lineage>
</organism>
<evidence type="ECO:0000256" key="1">
    <source>
        <dbReference type="SAM" id="MobiDB-lite"/>
    </source>
</evidence>